<protein>
    <submittedName>
        <fullName evidence="3">SseB family protein</fullName>
    </submittedName>
</protein>
<sequence length="343" mass="36067">MTAVDHLPATPFEERLWAAHQDGQRALCLSLLRGADLALPITAAAAEGRETPTWATAVEEGRTPAGEIGVEEGRTAAGEGDRTPAGQGSRASAVEEGRSSAGVADGGGGRTWLLAYTSVEAMRLATGGAATHCRVVSMTELAAGWPDLRWGLAVNAGLPVSFLLEPGTVARLAVPTMAQDLLIDPESGVPVVQKLLAPADLPALLAATEPRVSGYCHHALDVAHIATPAVLAAALNAQDVLTESGSLNILRWRPVGLDLYRTPYGGADEEGRQAVAGWVVEEPPFVGMGLVPSVDNVIREYKVYGVGLPHGAEIWELTIEGAEHRRALYHGDLRRWLLIGTNA</sequence>
<evidence type="ECO:0000256" key="1">
    <source>
        <dbReference type="SAM" id="MobiDB-lite"/>
    </source>
</evidence>
<feature type="domain" description="SseB protein N-terminal" evidence="2">
    <location>
        <begin position="18"/>
        <end position="170"/>
    </location>
</feature>
<evidence type="ECO:0000259" key="2">
    <source>
        <dbReference type="Pfam" id="PF07179"/>
    </source>
</evidence>
<keyword evidence="4" id="KW-1185">Reference proteome</keyword>
<feature type="region of interest" description="Disordered" evidence="1">
    <location>
        <begin position="61"/>
        <end position="104"/>
    </location>
</feature>
<dbReference type="Pfam" id="PF07179">
    <property type="entry name" value="SseB"/>
    <property type="match status" value="1"/>
</dbReference>
<dbReference type="InterPro" id="IPR009839">
    <property type="entry name" value="SseB_N"/>
</dbReference>
<dbReference type="EMBL" id="JBHSPA010000129">
    <property type="protein sequence ID" value="MFC5835453.1"/>
    <property type="molecule type" value="Genomic_DNA"/>
</dbReference>
<proteinExistence type="predicted"/>
<accession>A0ABW1DC03</accession>
<evidence type="ECO:0000313" key="4">
    <source>
        <dbReference type="Proteomes" id="UP001596058"/>
    </source>
</evidence>
<feature type="compositionally biased region" description="Basic and acidic residues" evidence="1">
    <location>
        <begin position="71"/>
        <end position="82"/>
    </location>
</feature>
<comment type="caution">
    <text evidence="3">The sequence shown here is derived from an EMBL/GenBank/DDBJ whole genome shotgun (WGS) entry which is preliminary data.</text>
</comment>
<evidence type="ECO:0000313" key="3">
    <source>
        <dbReference type="EMBL" id="MFC5835453.1"/>
    </source>
</evidence>
<dbReference type="Proteomes" id="UP001596058">
    <property type="component" value="Unassembled WGS sequence"/>
</dbReference>
<reference evidence="4" key="1">
    <citation type="journal article" date="2019" name="Int. J. Syst. Evol. Microbiol.">
        <title>The Global Catalogue of Microorganisms (GCM) 10K type strain sequencing project: providing services to taxonomists for standard genome sequencing and annotation.</title>
        <authorList>
            <consortium name="The Broad Institute Genomics Platform"/>
            <consortium name="The Broad Institute Genome Sequencing Center for Infectious Disease"/>
            <person name="Wu L."/>
            <person name="Ma J."/>
        </authorList>
    </citation>
    <scope>NUCLEOTIDE SEQUENCE [LARGE SCALE GENOMIC DNA]</scope>
    <source>
        <strain evidence="4">CCUG 53903</strain>
    </source>
</reference>
<organism evidence="3 4">
    <name type="scientific">Nonomuraea insulae</name>
    <dbReference type="NCBI Taxonomy" id="1616787"/>
    <lineage>
        <taxon>Bacteria</taxon>
        <taxon>Bacillati</taxon>
        <taxon>Actinomycetota</taxon>
        <taxon>Actinomycetes</taxon>
        <taxon>Streptosporangiales</taxon>
        <taxon>Streptosporangiaceae</taxon>
        <taxon>Nonomuraea</taxon>
    </lineage>
</organism>
<name>A0ABW1DC03_9ACTN</name>
<dbReference type="RefSeq" id="WP_379524870.1">
    <property type="nucleotide sequence ID" value="NZ_JBHSPA010000129.1"/>
</dbReference>
<gene>
    <name evidence="3" type="ORF">ACFPZ3_67530</name>
</gene>